<dbReference type="STRING" id="121292.AU252_17320"/>
<keyword evidence="1 3" id="KW-0378">Hydrolase</keyword>
<dbReference type="Gene3D" id="3.40.50.1820">
    <property type="entry name" value="alpha/beta hydrolase"/>
    <property type="match status" value="1"/>
</dbReference>
<dbReference type="InterPro" id="IPR029058">
    <property type="entry name" value="AB_hydrolase_fold"/>
</dbReference>
<dbReference type="InterPro" id="IPR000073">
    <property type="entry name" value="AB_hydrolase_1"/>
</dbReference>
<feature type="domain" description="AB hydrolase-1" evidence="2">
    <location>
        <begin position="36"/>
        <end position="275"/>
    </location>
</feature>
<accession>A0A0U3QBY0</accession>
<dbReference type="Proteomes" id="UP000065151">
    <property type="component" value="Chromosome"/>
</dbReference>
<dbReference type="RefSeq" id="WP_058931782.1">
    <property type="nucleotide sequence ID" value="NZ_CP013747.1"/>
</dbReference>
<dbReference type="KEGG" id="psul:AU252_17320"/>
<organism evidence="3">
    <name type="scientific">Pseudarthrobacter sulfonivorans</name>
    <dbReference type="NCBI Taxonomy" id="121292"/>
    <lineage>
        <taxon>Bacteria</taxon>
        <taxon>Bacillati</taxon>
        <taxon>Actinomycetota</taxon>
        <taxon>Actinomycetes</taxon>
        <taxon>Micrococcales</taxon>
        <taxon>Micrococcaceae</taxon>
        <taxon>Pseudarthrobacter</taxon>
    </lineage>
</organism>
<dbReference type="InterPro" id="IPR050266">
    <property type="entry name" value="AB_hydrolase_sf"/>
</dbReference>
<gene>
    <name evidence="3" type="ORF">AU252_17320</name>
</gene>
<dbReference type="GO" id="GO:0016787">
    <property type="term" value="F:hydrolase activity"/>
    <property type="evidence" value="ECO:0007669"/>
    <property type="project" value="UniProtKB-KW"/>
</dbReference>
<name>A0A0U3QBY0_9MICC</name>
<evidence type="ECO:0000259" key="2">
    <source>
        <dbReference type="Pfam" id="PF00561"/>
    </source>
</evidence>
<sequence>MTATDVGQEQITYESTLREVATSSGVLRYHEAGSGPPLILLHGSGAGVSGWRNFRGNLGFFAQNFRTLALEFPGFGVSDSTGEHPMLSAPASVIRFLDALGIEQADFIGNSLGGQVATRIAIDHPERVRRLVTIGGVGRNLYSPMPGEGIKLLVDFTEDPTREKLIQWLEAMVFDPAVLTEELIDERFAVATDSDTLASARMMYGRHTIALILASVESADAPDWTQLGKIKAPTLLTWGRDDRVTPLDSSILPMRTIPKAELHVFPNCGHWVMVEAKAAWESAVMAFLTRPDQA</sequence>
<evidence type="ECO:0000313" key="4">
    <source>
        <dbReference type="Proteomes" id="UP000065151"/>
    </source>
</evidence>
<dbReference type="EMBL" id="CP013747">
    <property type="protein sequence ID" value="ALV42698.1"/>
    <property type="molecule type" value="Genomic_DNA"/>
</dbReference>
<dbReference type="AlphaFoldDB" id="A0A0U3QBY0"/>
<dbReference type="PANTHER" id="PTHR43798">
    <property type="entry name" value="MONOACYLGLYCEROL LIPASE"/>
    <property type="match status" value="1"/>
</dbReference>
<proteinExistence type="predicted"/>
<dbReference type="PANTHER" id="PTHR43798:SF31">
    <property type="entry name" value="AB HYDROLASE SUPERFAMILY PROTEIN YCLE"/>
    <property type="match status" value="1"/>
</dbReference>
<protein>
    <submittedName>
        <fullName evidence="3">Alpha/beta hydrolase</fullName>
    </submittedName>
</protein>
<evidence type="ECO:0000313" key="3">
    <source>
        <dbReference type="EMBL" id="ALV42698.1"/>
    </source>
</evidence>
<dbReference type="Pfam" id="PF00561">
    <property type="entry name" value="Abhydrolase_1"/>
    <property type="match status" value="1"/>
</dbReference>
<dbReference type="PRINTS" id="PR00111">
    <property type="entry name" value="ABHYDROLASE"/>
</dbReference>
<evidence type="ECO:0000256" key="1">
    <source>
        <dbReference type="ARBA" id="ARBA00022801"/>
    </source>
</evidence>
<dbReference type="SUPFAM" id="SSF53474">
    <property type="entry name" value="alpha/beta-Hydrolases"/>
    <property type="match status" value="1"/>
</dbReference>
<dbReference type="GO" id="GO:0016020">
    <property type="term" value="C:membrane"/>
    <property type="evidence" value="ECO:0007669"/>
    <property type="project" value="TreeGrafter"/>
</dbReference>
<reference evidence="3 4" key="1">
    <citation type="submission" date="2015-12" db="EMBL/GenBank/DDBJ databases">
        <authorList>
            <person name="Shamseldin A."/>
            <person name="Moawad H."/>
            <person name="Abd El-Rahim W.M."/>
            <person name="Sadowsky M.J."/>
        </authorList>
    </citation>
    <scope>NUCLEOTIDE SEQUENCE [LARGE SCALE GENOMIC DNA]</scope>
    <source>
        <strain evidence="3 4">Ar51</strain>
    </source>
</reference>